<dbReference type="Pfam" id="PF00908">
    <property type="entry name" value="dTDP_sugar_isom"/>
    <property type="match status" value="1"/>
</dbReference>
<accession>A0A383D0B5</accession>
<protein>
    <recommendedName>
        <fullName evidence="2">dTDP-4-dehydrorhamnose 3,5-epimerase</fullName>
    </recommendedName>
</protein>
<name>A0A383D0B5_9ZZZZ</name>
<dbReference type="GO" id="GO:0008830">
    <property type="term" value="F:dTDP-4-dehydrorhamnose 3,5-epimerase activity"/>
    <property type="evidence" value="ECO:0007669"/>
    <property type="project" value="InterPro"/>
</dbReference>
<feature type="non-terminal residue" evidence="1">
    <location>
        <position position="69"/>
    </location>
</feature>
<dbReference type="InterPro" id="IPR011051">
    <property type="entry name" value="RmlC_Cupin_sf"/>
</dbReference>
<dbReference type="EMBL" id="UINC01213293">
    <property type="protein sequence ID" value="SVE37997.1"/>
    <property type="molecule type" value="Genomic_DNA"/>
</dbReference>
<dbReference type="SUPFAM" id="SSF51182">
    <property type="entry name" value="RmlC-like cupins"/>
    <property type="match status" value="1"/>
</dbReference>
<dbReference type="InterPro" id="IPR014710">
    <property type="entry name" value="RmlC-like_jellyroll"/>
</dbReference>
<evidence type="ECO:0008006" key="2">
    <source>
        <dbReference type="Google" id="ProtNLM"/>
    </source>
</evidence>
<gene>
    <name evidence="1" type="ORF">METZ01_LOCUS490851</name>
</gene>
<evidence type="ECO:0000313" key="1">
    <source>
        <dbReference type="EMBL" id="SVE37997.1"/>
    </source>
</evidence>
<dbReference type="InterPro" id="IPR000888">
    <property type="entry name" value="RmlC-like"/>
</dbReference>
<organism evidence="1">
    <name type="scientific">marine metagenome</name>
    <dbReference type="NCBI Taxonomy" id="408172"/>
    <lineage>
        <taxon>unclassified sequences</taxon>
        <taxon>metagenomes</taxon>
        <taxon>ecological metagenomes</taxon>
    </lineage>
</organism>
<dbReference type="AlphaFoldDB" id="A0A383D0B5"/>
<sequence>MEFHATGFHDLLTVNFTRFEDHRGILVKPWVEPDLIKIFGRNMETYISSSSAGTIRGLHYQKGPLAQKK</sequence>
<reference evidence="1" key="1">
    <citation type="submission" date="2018-05" db="EMBL/GenBank/DDBJ databases">
        <authorList>
            <person name="Lanie J.A."/>
            <person name="Ng W.-L."/>
            <person name="Kazmierczak K.M."/>
            <person name="Andrzejewski T.M."/>
            <person name="Davidsen T.M."/>
            <person name="Wayne K.J."/>
            <person name="Tettelin H."/>
            <person name="Glass J.I."/>
            <person name="Rusch D."/>
            <person name="Podicherti R."/>
            <person name="Tsui H.-C.T."/>
            <person name="Winkler M.E."/>
        </authorList>
    </citation>
    <scope>NUCLEOTIDE SEQUENCE</scope>
</reference>
<proteinExistence type="predicted"/>
<dbReference type="Gene3D" id="2.60.120.10">
    <property type="entry name" value="Jelly Rolls"/>
    <property type="match status" value="1"/>
</dbReference>